<reference evidence="2 3" key="1">
    <citation type="submission" date="2018-06" db="EMBL/GenBank/DDBJ databases">
        <title>Genomic Encyclopedia of Type Strains, Phase IV (KMG-IV): sequencing the most valuable type-strain genomes for metagenomic binning, comparative biology and taxonomic classification.</title>
        <authorList>
            <person name="Goeker M."/>
        </authorList>
    </citation>
    <scope>NUCLEOTIDE SEQUENCE [LARGE SCALE GENOMIC DNA]</scope>
    <source>
        <strain evidence="2 3">DSM 15140</strain>
    </source>
</reference>
<dbReference type="Proteomes" id="UP000252254">
    <property type="component" value="Unassembled WGS sequence"/>
</dbReference>
<dbReference type="OrthoDB" id="2943632at2"/>
<evidence type="ECO:0000256" key="1">
    <source>
        <dbReference type="SAM" id="Phobius"/>
    </source>
</evidence>
<name>A0A366EFW4_9BACI</name>
<protein>
    <submittedName>
        <fullName evidence="2">YrhC-like protein</fullName>
    </submittedName>
</protein>
<keyword evidence="1" id="KW-0472">Membrane</keyword>
<dbReference type="InterPro" id="IPR025418">
    <property type="entry name" value="YrhC-like"/>
</dbReference>
<evidence type="ECO:0000313" key="2">
    <source>
        <dbReference type="EMBL" id="RBP01321.1"/>
    </source>
</evidence>
<keyword evidence="1" id="KW-1133">Transmembrane helix</keyword>
<dbReference type="Pfam" id="PF14143">
    <property type="entry name" value="YrhC"/>
    <property type="match status" value="1"/>
</dbReference>
<organism evidence="2 3">
    <name type="scientific">Paraliobacillus ryukyuensis</name>
    <dbReference type="NCBI Taxonomy" id="200904"/>
    <lineage>
        <taxon>Bacteria</taxon>
        <taxon>Bacillati</taxon>
        <taxon>Bacillota</taxon>
        <taxon>Bacilli</taxon>
        <taxon>Bacillales</taxon>
        <taxon>Bacillaceae</taxon>
        <taxon>Paraliobacillus</taxon>
    </lineage>
</organism>
<sequence length="71" mass="8199">MQEIVEKKIADYKRFIFVLLILSSYLYAGLLIQVFAHQTLNHIAFILALLAFCLLGSFTLTLRLAKLRIQE</sequence>
<gene>
    <name evidence="2" type="ORF">DES48_10150</name>
</gene>
<evidence type="ECO:0000313" key="3">
    <source>
        <dbReference type="Proteomes" id="UP000252254"/>
    </source>
</evidence>
<accession>A0A366EFW4</accession>
<dbReference type="EMBL" id="QNRI01000001">
    <property type="protein sequence ID" value="RBP01321.1"/>
    <property type="molecule type" value="Genomic_DNA"/>
</dbReference>
<dbReference type="AlphaFoldDB" id="A0A366EFW4"/>
<dbReference type="STRING" id="200904.GCA_900168775_02433"/>
<feature type="transmembrane region" description="Helical" evidence="1">
    <location>
        <begin position="15"/>
        <end position="36"/>
    </location>
</feature>
<comment type="caution">
    <text evidence="2">The sequence shown here is derived from an EMBL/GenBank/DDBJ whole genome shotgun (WGS) entry which is preliminary data.</text>
</comment>
<keyword evidence="3" id="KW-1185">Reference proteome</keyword>
<feature type="transmembrane region" description="Helical" evidence="1">
    <location>
        <begin position="42"/>
        <end position="65"/>
    </location>
</feature>
<keyword evidence="1" id="KW-0812">Transmembrane</keyword>
<dbReference type="RefSeq" id="WP_113865909.1">
    <property type="nucleotide sequence ID" value="NZ_BAABQN010000001.1"/>
</dbReference>
<proteinExistence type="predicted"/>